<dbReference type="PROSITE" id="PS50011">
    <property type="entry name" value="PROTEIN_KINASE_DOM"/>
    <property type="match status" value="1"/>
</dbReference>
<dbReference type="GO" id="GO:0005737">
    <property type="term" value="C:cytoplasm"/>
    <property type="evidence" value="ECO:0007669"/>
    <property type="project" value="EnsemblFungi"/>
</dbReference>
<reference evidence="12 13" key="1">
    <citation type="submission" date="2015-10" db="EMBL/GenBank/DDBJ databases">
        <title>Draft genomes sequences of Candida glabrata isolates 1A, 1B, 2A, 2B, 3A and 3B.</title>
        <authorList>
            <person name="Haavelsrud O.E."/>
            <person name="Gaustad P."/>
        </authorList>
    </citation>
    <scope>NUCLEOTIDE SEQUENCE [LARGE SCALE GENOMIC DNA]</scope>
    <source>
        <strain evidence="12">910700640</strain>
    </source>
</reference>
<dbReference type="OMA" id="DVSMWIV"/>
<gene>
    <name evidence="12" type="ORF">AO440_001970</name>
</gene>
<name>A0A0W0C7K5_CANGB</name>
<evidence type="ECO:0000256" key="9">
    <source>
        <dbReference type="ARBA" id="ARBA00048679"/>
    </source>
</evidence>
<organism evidence="12 13">
    <name type="scientific">Candida glabrata</name>
    <name type="common">Yeast</name>
    <name type="synonym">Torulopsis glabrata</name>
    <dbReference type="NCBI Taxonomy" id="5478"/>
    <lineage>
        <taxon>Eukaryota</taxon>
        <taxon>Fungi</taxon>
        <taxon>Dikarya</taxon>
        <taxon>Ascomycota</taxon>
        <taxon>Saccharomycotina</taxon>
        <taxon>Saccharomycetes</taxon>
        <taxon>Saccharomycetales</taxon>
        <taxon>Saccharomycetaceae</taxon>
        <taxon>Nakaseomyces</taxon>
    </lineage>
</organism>
<dbReference type="GO" id="GO:0005634">
    <property type="term" value="C:nucleus"/>
    <property type="evidence" value="ECO:0007669"/>
    <property type="project" value="EnsemblFungi"/>
</dbReference>
<dbReference type="Proteomes" id="UP000054886">
    <property type="component" value="Unassembled WGS sequence"/>
</dbReference>
<evidence type="ECO:0000256" key="7">
    <source>
        <dbReference type="ARBA" id="ARBA00022840"/>
    </source>
</evidence>
<dbReference type="EC" id="2.7.11.1" evidence="2"/>
<dbReference type="Pfam" id="PF00069">
    <property type="entry name" value="Pkinase"/>
    <property type="match status" value="1"/>
</dbReference>
<dbReference type="VEuPathDB" id="FungiDB:CAGL0H01639g"/>
<dbReference type="VEuPathDB" id="FungiDB:GVI51_H01441"/>
<keyword evidence="3" id="KW-0723">Serine/threonine-protein kinase</keyword>
<evidence type="ECO:0000313" key="12">
    <source>
        <dbReference type="EMBL" id="KTA98974.1"/>
    </source>
</evidence>
<evidence type="ECO:0000256" key="5">
    <source>
        <dbReference type="ARBA" id="ARBA00022741"/>
    </source>
</evidence>
<dbReference type="Gene3D" id="1.10.510.10">
    <property type="entry name" value="Transferase(Phosphotransferase) domain 1"/>
    <property type="match status" value="1"/>
</dbReference>
<dbReference type="InterPro" id="IPR000719">
    <property type="entry name" value="Prot_kinase_dom"/>
</dbReference>
<dbReference type="GO" id="GO:0005628">
    <property type="term" value="C:prospore membrane"/>
    <property type="evidence" value="ECO:0007669"/>
    <property type="project" value="EnsemblFungi"/>
</dbReference>
<evidence type="ECO:0000256" key="8">
    <source>
        <dbReference type="ARBA" id="ARBA00047899"/>
    </source>
</evidence>
<evidence type="ECO:0000256" key="10">
    <source>
        <dbReference type="PROSITE-ProRule" id="PRU10141"/>
    </source>
</evidence>
<evidence type="ECO:0000256" key="4">
    <source>
        <dbReference type="ARBA" id="ARBA00022679"/>
    </source>
</evidence>
<evidence type="ECO:0000259" key="11">
    <source>
        <dbReference type="PROSITE" id="PS50011"/>
    </source>
</evidence>
<dbReference type="PANTHER" id="PTHR48012">
    <property type="entry name" value="STERILE20-LIKE KINASE, ISOFORM B-RELATED"/>
    <property type="match status" value="1"/>
</dbReference>
<dbReference type="InterPro" id="IPR011009">
    <property type="entry name" value="Kinase-like_dom_sf"/>
</dbReference>
<comment type="caution">
    <text evidence="12">The sequence shown here is derived from an EMBL/GenBank/DDBJ whole genome shotgun (WGS) entry which is preliminary data.</text>
</comment>
<sequence length="521" mass="58757">MSKRFVIENCIGRGNFGDVYKAKDTWLNEVVAVKVVNLENSEEEVELLAQEIFFLAELKSPYVTNYIATVVEDVSMWIAMEYCGGGSVGDLLKYHYTSGLPEHKTRFITREILKGLSYLHSQRKIHRDIKAANILLTDEGKVKLSDFGVSGKLLSSFRRDTFVGTPYWMAPEIVAHDSEGYDERADIWSLGITVIEMLRGSPPLSKYDPMKVIANLPKRKPPKLHGDFSDDAKHFVALCLIKESAIRPTAADLLTTRFTTNTRVENLKDDVDLIKHVKLKINRHSKSPKFPLEVKIYEDGTDCASANYWDFDTSGLSVVPATASVDNSFASNEASRIDETTEYHTGKGELVSAMTGSPISNNMISPYQDSYKSTVTPITPMPLGESFRKYSAPVKQQPAYDIGSGMEIDQQTCLDGEPHSSTDKVAHEDYKKSVDHKVNVKNTTISIVGFDYYRNVIHHSFKRMEDRAHDKRTKEVVLEILKHFAAVETTIPGFSEVFIEEISLRLEALRDYYEKHKSQLA</sequence>
<dbReference type="VEuPathDB" id="FungiDB:B1J91_H01639g"/>
<dbReference type="GO" id="GO:0030476">
    <property type="term" value="P:ascospore wall assembly"/>
    <property type="evidence" value="ECO:0007669"/>
    <property type="project" value="EnsemblFungi"/>
</dbReference>
<feature type="domain" description="Protein kinase" evidence="11">
    <location>
        <begin position="5"/>
        <end position="259"/>
    </location>
</feature>
<dbReference type="GO" id="GO:0051229">
    <property type="term" value="P:meiotic spindle disassembly"/>
    <property type="evidence" value="ECO:0007669"/>
    <property type="project" value="EnsemblFungi"/>
</dbReference>
<comment type="similarity">
    <text evidence="1">Belongs to the protein kinase superfamily. STE Ser/Thr protein kinase family. STE20 subfamily.</text>
</comment>
<dbReference type="PhylomeDB" id="A0A0W0C7K5"/>
<proteinExistence type="inferred from homology"/>
<dbReference type="EMBL" id="LLZZ01000149">
    <property type="protein sequence ID" value="KTA98974.1"/>
    <property type="molecule type" value="Genomic_DNA"/>
</dbReference>
<comment type="catalytic activity">
    <reaction evidence="9">
        <text>L-seryl-[protein] + ATP = O-phospho-L-seryl-[protein] + ADP + H(+)</text>
        <dbReference type="Rhea" id="RHEA:17989"/>
        <dbReference type="Rhea" id="RHEA-COMP:9863"/>
        <dbReference type="Rhea" id="RHEA-COMP:11604"/>
        <dbReference type="ChEBI" id="CHEBI:15378"/>
        <dbReference type="ChEBI" id="CHEBI:29999"/>
        <dbReference type="ChEBI" id="CHEBI:30616"/>
        <dbReference type="ChEBI" id="CHEBI:83421"/>
        <dbReference type="ChEBI" id="CHEBI:456216"/>
        <dbReference type="EC" id="2.7.11.1"/>
    </reaction>
</comment>
<keyword evidence="4" id="KW-0808">Transferase</keyword>
<dbReference type="AlphaFoldDB" id="A0A0W0C7K5"/>
<dbReference type="GO" id="GO:0004674">
    <property type="term" value="F:protein serine/threonine kinase activity"/>
    <property type="evidence" value="ECO:0007669"/>
    <property type="project" value="UniProtKB-KW"/>
</dbReference>
<comment type="catalytic activity">
    <reaction evidence="8">
        <text>L-threonyl-[protein] + ATP = O-phospho-L-threonyl-[protein] + ADP + H(+)</text>
        <dbReference type="Rhea" id="RHEA:46608"/>
        <dbReference type="Rhea" id="RHEA-COMP:11060"/>
        <dbReference type="Rhea" id="RHEA-COMP:11605"/>
        <dbReference type="ChEBI" id="CHEBI:15378"/>
        <dbReference type="ChEBI" id="CHEBI:30013"/>
        <dbReference type="ChEBI" id="CHEBI:30616"/>
        <dbReference type="ChEBI" id="CHEBI:61977"/>
        <dbReference type="ChEBI" id="CHEBI:456216"/>
        <dbReference type="EC" id="2.7.11.1"/>
    </reaction>
</comment>
<dbReference type="PROSITE" id="PS00107">
    <property type="entry name" value="PROTEIN_KINASE_ATP"/>
    <property type="match status" value="1"/>
</dbReference>
<dbReference type="SMART" id="SM00220">
    <property type="entry name" value="S_TKc"/>
    <property type="match status" value="1"/>
</dbReference>
<feature type="binding site" evidence="10">
    <location>
        <position position="34"/>
    </location>
    <ligand>
        <name>ATP</name>
        <dbReference type="ChEBI" id="CHEBI:30616"/>
    </ligand>
</feature>
<evidence type="ECO:0000256" key="6">
    <source>
        <dbReference type="ARBA" id="ARBA00022777"/>
    </source>
</evidence>
<keyword evidence="7 10" id="KW-0067">ATP-binding</keyword>
<dbReference type="InterPro" id="IPR050629">
    <property type="entry name" value="STE20/SPS1-PAK"/>
</dbReference>
<keyword evidence="6" id="KW-0418">Kinase</keyword>
<accession>A0A0W0C7K5</accession>
<dbReference type="GO" id="GO:1904750">
    <property type="term" value="P:negative regulation of protein localization to nucleolus"/>
    <property type="evidence" value="ECO:0007669"/>
    <property type="project" value="EnsemblFungi"/>
</dbReference>
<protein>
    <recommendedName>
        <fullName evidence="2">non-specific serine/threonine protein kinase</fullName>
        <ecNumber evidence="2">2.7.11.1</ecNumber>
    </recommendedName>
</protein>
<dbReference type="SUPFAM" id="SSF56112">
    <property type="entry name" value="Protein kinase-like (PK-like)"/>
    <property type="match status" value="1"/>
</dbReference>
<dbReference type="OrthoDB" id="248923at2759"/>
<evidence type="ECO:0000313" key="13">
    <source>
        <dbReference type="Proteomes" id="UP000054886"/>
    </source>
</evidence>
<evidence type="ECO:0000256" key="2">
    <source>
        <dbReference type="ARBA" id="ARBA00012513"/>
    </source>
</evidence>
<dbReference type="GO" id="GO:0005524">
    <property type="term" value="F:ATP binding"/>
    <property type="evidence" value="ECO:0007669"/>
    <property type="project" value="UniProtKB-UniRule"/>
</dbReference>
<evidence type="ECO:0000256" key="1">
    <source>
        <dbReference type="ARBA" id="ARBA00008874"/>
    </source>
</evidence>
<dbReference type="GO" id="GO:1903024">
    <property type="term" value="P:positive regulation of ascospore-type prospore membrane formation"/>
    <property type="evidence" value="ECO:0007669"/>
    <property type="project" value="EnsemblFungi"/>
</dbReference>
<keyword evidence="5 10" id="KW-0547">Nucleotide-binding</keyword>
<dbReference type="FunFam" id="1.10.510.10:FF:000499">
    <property type="entry name" value="Serine/threonine-protein kinase KIC1"/>
    <property type="match status" value="1"/>
</dbReference>
<dbReference type="PANTHER" id="PTHR48012:SF10">
    <property type="entry name" value="FI20177P1"/>
    <property type="match status" value="1"/>
</dbReference>
<evidence type="ECO:0000256" key="3">
    <source>
        <dbReference type="ARBA" id="ARBA00022527"/>
    </source>
</evidence>
<dbReference type="InterPro" id="IPR017441">
    <property type="entry name" value="Protein_kinase_ATP_BS"/>
</dbReference>
<dbReference type="VEuPathDB" id="FungiDB:GWK60_H01441"/>